<keyword evidence="1" id="KW-0479">Metal-binding</keyword>
<evidence type="ECO:0000259" key="6">
    <source>
        <dbReference type="PROSITE" id="PS50865"/>
    </source>
</evidence>
<dbReference type="SUPFAM" id="SSF144232">
    <property type="entry name" value="HIT/MYND zinc finger-like"/>
    <property type="match status" value="1"/>
</dbReference>
<accession>A0A835W7M8</accession>
<protein>
    <recommendedName>
        <fullName evidence="6">MYND-type domain-containing protein</fullName>
    </recommendedName>
</protein>
<evidence type="ECO:0000256" key="5">
    <source>
        <dbReference type="SAM" id="MobiDB-lite"/>
    </source>
</evidence>
<keyword evidence="3" id="KW-0862">Zinc</keyword>
<dbReference type="GO" id="GO:0008270">
    <property type="term" value="F:zinc ion binding"/>
    <property type="evidence" value="ECO:0007669"/>
    <property type="project" value="UniProtKB-KW"/>
</dbReference>
<evidence type="ECO:0000256" key="3">
    <source>
        <dbReference type="ARBA" id="ARBA00022833"/>
    </source>
</evidence>
<evidence type="ECO:0000313" key="8">
    <source>
        <dbReference type="Proteomes" id="UP000613740"/>
    </source>
</evidence>
<gene>
    <name evidence="7" type="ORF">HYH02_010273</name>
</gene>
<evidence type="ECO:0000256" key="1">
    <source>
        <dbReference type="ARBA" id="ARBA00022723"/>
    </source>
</evidence>
<feature type="region of interest" description="Disordered" evidence="5">
    <location>
        <begin position="130"/>
        <end position="159"/>
    </location>
</feature>
<reference evidence="7" key="1">
    <citation type="journal article" date="2020" name="bioRxiv">
        <title>Comparative genomics of Chlamydomonas.</title>
        <authorList>
            <person name="Craig R.J."/>
            <person name="Hasan A.R."/>
            <person name="Ness R.W."/>
            <person name="Keightley P.D."/>
        </authorList>
    </citation>
    <scope>NUCLEOTIDE SEQUENCE</scope>
    <source>
        <strain evidence="7">CCAP 11/173</strain>
    </source>
</reference>
<evidence type="ECO:0000256" key="4">
    <source>
        <dbReference type="PROSITE-ProRule" id="PRU00134"/>
    </source>
</evidence>
<evidence type="ECO:0000256" key="2">
    <source>
        <dbReference type="ARBA" id="ARBA00022771"/>
    </source>
</evidence>
<keyword evidence="8" id="KW-1185">Reference proteome</keyword>
<name>A0A835W7M8_9CHLO</name>
<proteinExistence type="predicted"/>
<dbReference type="Proteomes" id="UP000613740">
    <property type="component" value="Unassembled WGS sequence"/>
</dbReference>
<organism evidence="7 8">
    <name type="scientific">Chlamydomonas schloesseri</name>
    <dbReference type="NCBI Taxonomy" id="2026947"/>
    <lineage>
        <taxon>Eukaryota</taxon>
        <taxon>Viridiplantae</taxon>
        <taxon>Chlorophyta</taxon>
        <taxon>core chlorophytes</taxon>
        <taxon>Chlorophyceae</taxon>
        <taxon>CS clade</taxon>
        <taxon>Chlamydomonadales</taxon>
        <taxon>Chlamydomonadaceae</taxon>
        <taxon>Chlamydomonas</taxon>
    </lineage>
</organism>
<dbReference type="Gene3D" id="6.10.140.2220">
    <property type="match status" value="1"/>
</dbReference>
<dbReference type="Pfam" id="PF01753">
    <property type="entry name" value="zf-MYND"/>
    <property type="match status" value="1"/>
</dbReference>
<dbReference type="EMBL" id="JAEHOD010000038">
    <property type="protein sequence ID" value="KAG2440383.1"/>
    <property type="molecule type" value="Genomic_DNA"/>
</dbReference>
<sequence length="277" mass="29140">MSLSPASAAASSSASSARPKLLLATCTDGGPLVPVDGSVKVYTCGPPRLFLNGLPAPGSLLRAYTLYRTRSRTHMLMVMDFNTVIDNDSGNNEGGGVIPVAAATAAAPVASAAGQEQKQVQPEVDKAALQEQLRRPQPEEPVVSEEPRRQEDKAPDQGPAAMHEGALEELMGLAERAGPDELVVCMVSTASRDESGMAVVPRARIESECLRDVPLTLSLTEQLTGCIVCGAAEGGVSGAGGVRRRRCGGCNAVRYCGEAWARLHWPVHKKQCAGKRK</sequence>
<evidence type="ECO:0000313" key="7">
    <source>
        <dbReference type="EMBL" id="KAG2440383.1"/>
    </source>
</evidence>
<comment type="caution">
    <text evidence="7">The sequence shown here is derived from an EMBL/GenBank/DDBJ whole genome shotgun (WGS) entry which is preliminary data.</text>
</comment>
<feature type="compositionally biased region" description="Basic and acidic residues" evidence="5">
    <location>
        <begin position="145"/>
        <end position="155"/>
    </location>
</feature>
<feature type="domain" description="MYND-type" evidence="6">
    <location>
        <begin position="226"/>
        <end position="272"/>
    </location>
</feature>
<keyword evidence="2 4" id="KW-0863">Zinc-finger</keyword>
<dbReference type="InterPro" id="IPR002893">
    <property type="entry name" value="Znf_MYND"/>
</dbReference>
<dbReference type="PROSITE" id="PS50865">
    <property type="entry name" value="ZF_MYND_2"/>
    <property type="match status" value="1"/>
</dbReference>
<dbReference type="AlphaFoldDB" id="A0A835W7M8"/>